<sequence length="228" mass="25145">MFVESKGAEPHVAADIELIETMRVEPDGRVPLLAGHLERLCRSCAALGHVWDEADVRTRILTAAGAAQGPGPHRLRLLHRRDGSVAIQTSPLPPLPEPQGVCLWTTRLPSGEPLLRHKTTHRPWFAGIAEWLAAHPDIFDVLFCNERGELCEGSRSNVYLLMGGTWFTPPVSCGCLPGVQRASLLQAGTVQERILYEDDVARATRIRLSNGLRGWMDVELKLGAKARR</sequence>
<keyword evidence="1" id="KW-0808">Transferase</keyword>
<proteinExistence type="predicted"/>
<dbReference type="InterPro" id="IPR043131">
    <property type="entry name" value="BCAT-like_N"/>
</dbReference>
<gene>
    <name evidence="1" type="ORF">CAL13_16890</name>
</gene>
<organism evidence="1 2">
    <name type="scientific">Bordetella genomosp. 9</name>
    <dbReference type="NCBI Taxonomy" id="1416803"/>
    <lineage>
        <taxon>Bacteria</taxon>
        <taxon>Pseudomonadati</taxon>
        <taxon>Pseudomonadota</taxon>
        <taxon>Betaproteobacteria</taxon>
        <taxon>Burkholderiales</taxon>
        <taxon>Alcaligenaceae</taxon>
        <taxon>Bordetella</taxon>
    </lineage>
</organism>
<accession>A0A1W6Z6S1</accession>
<reference evidence="1 2" key="1">
    <citation type="submission" date="2017-05" db="EMBL/GenBank/DDBJ databases">
        <title>Complete and WGS of Bordetella genogroups.</title>
        <authorList>
            <person name="Spilker T."/>
            <person name="LiPuma J."/>
        </authorList>
    </citation>
    <scope>NUCLEOTIDE SEQUENCE [LARGE SCALE GENOMIC DNA]</scope>
    <source>
        <strain evidence="1 2">AU17164</strain>
    </source>
</reference>
<dbReference type="Gene3D" id="3.30.470.10">
    <property type="match status" value="1"/>
</dbReference>
<dbReference type="AlphaFoldDB" id="A0A1W6Z6S1"/>
<name>A0A1W6Z6S1_9BORD</name>
<dbReference type="EMBL" id="CP021109">
    <property type="protein sequence ID" value="ARP88789.1"/>
    <property type="molecule type" value="Genomic_DNA"/>
</dbReference>
<dbReference type="GO" id="GO:0008483">
    <property type="term" value="F:transaminase activity"/>
    <property type="evidence" value="ECO:0007669"/>
    <property type="project" value="UniProtKB-KW"/>
</dbReference>
<evidence type="ECO:0000313" key="1">
    <source>
        <dbReference type="EMBL" id="ARP88789.1"/>
    </source>
</evidence>
<evidence type="ECO:0000313" key="2">
    <source>
        <dbReference type="Proteomes" id="UP000194139"/>
    </source>
</evidence>
<dbReference type="InterPro" id="IPR036038">
    <property type="entry name" value="Aminotransferase-like"/>
</dbReference>
<dbReference type="Pfam" id="PF01063">
    <property type="entry name" value="Aminotran_4"/>
    <property type="match status" value="1"/>
</dbReference>
<keyword evidence="1" id="KW-0032">Aminotransferase</keyword>
<dbReference type="Proteomes" id="UP000194139">
    <property type="component" value="Chromosome"/>
</dbReference>
<dbReference type="InterPro" id="IPR043132">
    <property type="entry name" value="BCAT-like_C"/>
</dbReference>
<protein>
    <submittedName>
        <fullName evidence="1">Aminotransferase</fullName>
    </submittedName>
</protein>
<dbReference type="NCBIfam" id="NF005727">
    <property type="entry name" value="PRK07546.1-1"/>
    <property type="match status" value="1"/>
</dbReference>
<dbReference type="InterPro" id="IPR001544">
    <property type="entry name" value="Aminotrans_IV"/>
</dbReference>
<keyword evidence="2" id="KW-1185">Reference proteome</keyword>
<dbReference type="Gene3D" id="3.20.10.10">
    <property type="entry name" value="D-amino Acid Aminotransferase, subunit A, domain 2"/>
    <property type="match status" value="1"/>
</dbReference>
<dbReference type="SUPFAM" id="SSF56752">
    <property type="entry name" value="D-aminoacid aminotransferase-like PLP-dependent enzymes"/>
    <property type="match status" value="1"/>
</dbReference>